<dbReference type="InterPro" id="IPR011009">
    <property type="entry name" value="Kinase-like_dom_sf"/>
</dbReference>
<keyword evidence="2" id="KW-0808">Transferase</keyword>
<organism evidence="2 3">
    <name type="scientific">Dacryopinax primogenitus (strain DJM 731)</name>
    <name type="common">Brown rot fungus</name>
    <dbReference type="NCBI Taxonomy" id="1858805"/>
    <lineage>
        <taxon>Eukaryota</taxon>
        <taxon>Fungi</taxon>
        <taxon>Dikarya</taxon>
        <taxon>Basidiomycota</taxon>
        <taxon>Agaricomycotina</taxon>
        <taxon>Dacrymycetes</taxon>
        <taxon>Dacrymycetales</taxon>
        <taxon>Dacrymycetaceae</taxon>
        <taxon>Dacryopinax</taxon>
    </lineage>
</organism>
<dbReference type="STRING" id="1858805.M5GAT6"/>
<dbReference type="RefSeq" id="XP_040632384.1">
    <property type="nucleotide sequence ID" value="XM_040769660.1"/>
</dbReference>
<feature type="domain" description="Protein kinase" evidence="1">
    <location>
        <begin position="32"/>
        <end position="328"/>
    </location>
</feature>
<dbReference type="GO" id="GO:0005524">
    <property type="term" value="F:ATP binding"/>
    <property type="evidence" value="ECO:0007669"/>
    <property type="project" value="InterPro"/>
</dbReference>
<protein>
    <submittedName>
        <fullName evidence="2">Kinase-like protein</fullName>
    </submittedName>
</protein>
<dbReference type="GeneID" id="63684722"/>
<evidence type="ECO:0000313" key="2">
    <source>
        <dbReference type="EMBL" id="EJU05490.1"/>
    </source>
</evidence>
<dbReference type="PANTHER" id="PTHR48011">
    <property type="entry name" value="CCR4-NOT TRANSCRIPTIONAL COMPLEX SUBUNIT CAF120-RELATED"/>
    <property type="match status" value="1"/>
</dbReference>
<dbReference type="Pfam" id="PF00069">
    <property type="entry name" value="Pkinase"/>
    <property type="match status" value="1"/>
</dbReference>
<dbReference type="GO" id="GO:0007165">
    <property type="term" value="P:signal transduction"/>
    <property type="evidence" value="ECO:0007669"/>
    <property type="project" value="TreeGrafter"/>
</dbReference>
<dbReference type="PROSITE" id="PS50011">
    <property type="entry name" value="PROTEIN_KINASE_DOM"/>
    <property type="match status" value="1"/>
</dbReference>
<dbReference type="InterPro" id="IPR000719">
    <property type="entry name" value="Prot_kinase_dom"/>
</dbReference>
<proteinExistence type="predicted"/>
<dbReference type="Proteomes" id="UP000030653">
    <property type="component" value="Unassembled WGS sequence"/>
</dbReference>
<dbReference type="HOGENOM" id="CLU_847362_0_0_1"/>
<gene>
    <name evidence="2" type="ORF">DACRYDRAFT_113584</name>
</gene>
<dbReference type="InterPro" id="IPR052751">
    <property type="entry name" value="Plant_MAPKKK"/>
</dbReference>
<dbReference type="GO" id="GO:0004672">
    <property type="term" value="F:protein kinase activity"/>
    <property type="evidence" value="ECO:0007669"/>
    <property type="project" value="InterPro"/>
</dbReference>
<keyword evidence="3" id="KW-1185">Reference proteome</keyword>
<keyword evidence="2" id="KW-0418">Kinase</keyword>
<name>M5GAT6_DACPD</name>
<dbReference type="PANTHER" id="PTHR48011:SF4">
    <property type="entry name" value="MITOGEN-ACTIVATED PROTEIN KINASE KINASE KINASE 19"/>
    <property type="match status" value="1"/>
</dbReference>
<dbReference type="Gene3D" id="1.10.510.10">
    <property type="entry name" value="Transferase(Phosphotransferase) domain 1"/>
    <property type="match status" value="1"/>
</dbReference>
<reference evidence="2 3" key="1">
    <citation type="journal article" date="2012" name="Science">
        <title>The Paleozoic origin of enzymatic lignin decomposition reconstructed from 31 fungal genomes.</title>
        <authorList>
            <person name="Floudas D."/>
            <person name="Binder M."/>
            <person name="Riley R."/>
            <person name="Barry K."/>
            <person name="Blanchette R.A."/>
            <person name="Henrissat B."/>
            <person name="Martinez A.T."/>
            <person name="Otillar R."/>
            <person name="Spatafora J.W."/>
            <person name="Yadav J.S."/>
            <person name="Aerts A."/>
            <person name="Benoit I."/>
            <person name="Boyd A."/>
            <person name="Carlson A."/>
            <person name="Copeland A."/>
            <person name="Coutinho P.M."/>
            <person name="de Vries R.P."/>
            <person name="Ferreira P."/>
            <person name="Findley K."/>
            <person name="Foster B."/>
            <person name="Gaskell J."/>
            <person name="Glotzer D."/>
            <person name="Gorecki P."/>
            <person name="Heitman J."/>
            <person name="Hesse C."/>
            <person name="Hori C."/>
            <person name="Igarashi K."/>
            <person name="Jurgens J.A."/>
            <person name="Kallen N."/>
            <person name="Kersten P."/>
            <person name="Kohler A."/>
            <person name="Kuees U."/>
            <person name="Kumar T.K.A."/>
            <person name="Kuo A."/>
            <person name="LaButti K."/>
            <person name="Larrondo L.F."/>
            <person name="Lindquist E."/>
            <person name="Ling A."/>
            <person name="Lombard V."/>
            <person name="Lucas S."/>
            <person name="Lundell T."/>
            <person name="Martin R."/>
            <person name="McLaughlin D.J."/>
            <person name="Morgenstern I."/>
            <person name="Morin E."/>
            <person name="Murat C."/>
            <person name="Nagy L.G."/>
            <person name="Nolan M."/>
            <person name="Ohm R.A."/>
            <person name="Patyshakuliyeva A."/>
            <person name="Rokas A."/>
            <person name="Ruiz-Duenas F.J."/>
            <person name="Sabat G."/>
            <person name="Salamov A."/>
            <person name="Samejima M."/>
            <person name="Schmutz J."/>
            <person name="Slot J.C."/>
            <person name="St John F."/>
            <person name="Stenlid J."/>
            <person name="Sun H."/>
            <person name="Sun S."/>
            <person name="Syed K."/>
            <person name="Tsang A."/>
            <person name="Wiebenga A."/>
            <person name="Young D."/>
            <person name="Pisabarro A."/>
            <person name="Eastwood D.C."/>
            <person name="Martin F."/>
            <person name="Cullen D."/>
            <person name="Grigoriev I.V."/>
            <person name="Hibbett D.S."/>
        </authorList>
    </citation>
    <scope>NUCLEOTIDE SEQUENCE [LARGE SCALE GENOMIC DNA]</scope>
    <source>
        <strain evidence="2 3">DJM-731 SS1</strain>
    </source>
</reference>
<sequence length="328" mass="37747">MRGKHYRVAYEHGLDPNSIEGILCGNNPDHRTEVLKRVFAGCFGKRWWAEGEGIISGATYTISIQDERCIITTSSPTTPGVAIQPSLWWLRRVSIDELVRAELITPQVDKVYYNDGLYVYKSYPLYLESDMDLLKAVRISVRLQHSPYIINVHALVVHQKKCVGFLMPFAAMGSLLQARRNRVFSSWMRRRQFAHDIVRGVQALHSINEFHGDLNPRNVVLQFVPELEDRPRAQLIDLEANGGRTPPFMDPRLVNESEPSAQQDVHSTGKILLWLALDQLIDEDQWRRYDLPMELPEYIDPWFRNAIELCLDGGCTISELARIFEQNM</sequence>
<dbReference type="SUPFAM" id="SSF56112">
    <property type="entry name" value="Protein kinase-like (PK-like)"/>
    <property type="match status" value="1"/>
</dbReference>
<dbReference type="OrthoDB" id="3257280at2759"/>
<evidence type="ECO:0000313" key="3">
    <source>
        <dbReference type="Proteomes" id="UP000030653"/>
    </source>
</evidence>
<accession>M5GAT6</accession>
<dbReference type="EMBL" id="JH795856">
    <property type="protein sequence ID" value="EJU05490.1"/>
    <property type="molecule type" value="Genomic_DNA"/>
</dbReference>
<evidence type="ECO:0000259" key="1">
    <source>
        <dbReference type="PROSITE" id="PS50011"/>
    </source>
</evidence>
<dbReference type="AlphaFoldDB" id="M5GAT6"/>